<accession>A0ABW0TGY1</accession>
<keyword evidence="2" id="KW-1133">Transmembrane helix</keyword>
<proteinExistence type="predicted"/>
<evidence type="ECO:0000256" key="2">
    <source>
        <dbReference type="SAM" id="Phobius"/>
    </source>
</evidence>
<gene>
    <name evidence="4" type="ORF">ACFPRA_05995</name>
</gene>
<name>A0ABW0TGY1_9BACL</name>
<protein>
    <submittedName>
        <fullName evidence="4">MotE family protein</fullName>
    </submittedName>
</protein>
<dbReference type="Pfam" id="PF03448">
    <property type="entry name" value="MgtE_N"/>
    <property type="match status" value="1"/>
</dbReference>
<organism evidence="4 5">
    <name type="scientific">Sporosarcina soli</name>
    <dbReference type="NCBI Taxonomy" id="334736"/>
    <lineage>
        <taxon>Bacteria</taxon>
        <taxon>Bacillati</taxon>
        <taxon>Bacillota</taxon>
        <taxon>Bacilli</taxon>
        <taxon>Bacillales</taxon>
        <taxon>Caryophanaceae</taxon>
        <taxon>Sporosarcina</taxon>
    </lineage>
</organism>
<sequence length="199" mass="22622">MKQTKQSTEMTAKEKRTSRGIFQSILLLVIIPLLFATAVFLIIAQVADINVFDKAKEWSSKLPFSSEQNDKPEQADLVSEERVVTLQAEIQEKEAQLFKLQQQLDQSADEKEQLLIEQEKLLAEIETLQREKEDTNKQFAEIVRTFEQMSAKSAAPVITNMNDAEAIRILTSLKPDDLAAILEKMSPEDAAKYTTMMTR</sequence>
<dbReference type="Gene3D" id="1.25.60.10">
    <property type="entry name" value="MgtE N-terminal domain-like"/>
    <property type="match status" value="1"/>
</dbReference>
<feature type="transmembrane region" description="Helical" evidence="2">
    <location>
        <begin position="21"/>
        <end position="44"/>
    </location>
</feature>
<keyword evidence="2" id="KW-0472">Membrane</keyword>
<keyword evidence="2" id="KW-0812">Transmembrane</keyword>
<keyword evidence="5" id="KW-1185">Reference proteome</keyword>
<evidence type="ECO:0000256" key="1">
    <source>
        <dbReference type="SAM" id="Coils"/>
    </source>
</evidence>
<dbReference type="EMBL" id="JBHSNO010000005">
    <property type="protein sequence ID" value="MFC5588427.1"/>
    <property type="molecule type" value="Genomic_DNA"/>
</dbReference>
<reference evidence="5" key="1">
    <citation type="journal article" date="2019" name="Int. J. Syst. Evol. Microbiol.">
        <title>The Global Catalogue of Microorganisms (GCM) 10K type strain sequencing project: providing services to taxonomists for standard genome sequencing and annotation.</title>
        <authorList>
            <consortium name="The Broad Institute Genomics Platform"/>
            <consortium name="The Broad Institute Genome Sequencing Center for Infectious Disease"/>
            <person name="Wu L."/>
            <person name="Ma J."/>
        </authorList>
    </citation>
    <scope>NUCLEOTIDE SEQUENCE [LARGE SCALE GENOMIC DNA]</scope>
    <source>
        <strain evidence="5">CGMCC 4.1434</strain>
    </source>
</reference>
<feature type="coiled-coil region" evidence="1">
    <location>
        <begin position="83"/>
        <end position="145"/>
    </location>
</feature>
<keyword evidence="1" id="KW-0175">Coiled coil</keyword>
<feature type="domain" description="Magnesium transporter MgtE intracellular" evidence="3">
    <location>
        <begin position="140"/>
        <end position="197"/>
    </location>
</feature>
<evidence type="ECO:0000313" key="4">
    <source>
        <dbReference type="EMBL" id="MFC5588427.1"/>
    </source>
</evidence>
<evidence type="ECO:0000259" key="3">
    <source>
        <dbReference type="Pfam" id="PF03448"/>
    </source>
</evidence>
<dbReference type="SUPFAM" id="SSF158791">
    <property type="entry name" value="MgtE N-terminal domain-like"/>
    <property type="match status" value="1"/>
</dbReference>
<comment type="caution">
    <text evidence="4">The sequence shown here is derived from an EMBL/GenBank/DDBJ whole genome shotgun (WGS) entry which is preliminary data.</text>
</comment>
<evidence type="ECO:0000313" key="5">
    <source>
        <dbReference type="Proteomes" id="UP001596109"/>
    </source>
</evidence>
<dbReference type="RefSeq" id="WP_381431719.1">
    <property type="nucleotide sequence ID" value="NZ_JBHSNO010000005.1"/>
</dbReference>
<dbReference type="InterPro" id="IPR038076">
    <property type="entry name" value="MgtE_N_sf"/>
</dbReference>
<dbReference type="InterPro" id="IPR006668">
    <property type="entry name" value="Mg_transptr_MgtE_intracell_dom"/>
</dbReference>
<dbReference type="Proteomes" id="UP001596109">
    <property type="component" value="Unassembled WGS sequence"/>
</dbReference>